<proteinExistence type="predicted"/>
<dbReference type="Pfam" id="PF04402">
    <property type="entry name" value="SIMPL"/>
    <property type="match status" value="1"/>
</dbReference>
<feature type="transmembrane region" description="Helical" evidence="1">
    <location>
        <begin position="29"/>
        <end position="50"/>
    </location>
</feature>
<dbReference type="AlphaFoldDB" id="A0A1G2I2T7"/>
<name>A0A1G2I2T7_9BACT</name>
<protein>
    <recommendedName>
        <fullName evidence="4">SIMPL domain-containing protein</fullName>
    </recommendedName>
</protein>
<keyword evidence="1" id="KW-0812">Transmembrane</keyword>
<dbReference type="InterPro" id="IPR052022">
    <property type="entry name" value="26kDa_periplasmic_antigen"/>
</dbReference>
<accession>A0A1G2I2T7</accession>
<dbReference type="PANTHER" id="PTHR34387:SF1">
    <property type="entry name" value="PERIPLASMIC IMMUNOGENIC PROTEIN"/>
    <property type="match status" value="1"/>
</dbReference>
<evidence type="ECO:0000313" key="3">
    <source>
        <dbReference type="Proteomes" id="UP000178820"/>
    </source>
</evidence>
<dbReference type="Gene3D" id="3.30.70.2970">
    <property type="entry name" value="Protein of unknown function (DUF541), domain 2"/>
    <property type="match status" value="1"/>
</dbReference>
<dbReference type="Gene3D" id="3.30.110.170">
    <property type="entry name" value="Protein of unknown function (DUF541), domain 1"/>
    <property type="match status" value="1"/>
</dbReference>
<dbReference type="EMBL" id="MHOT01000018">
    <property type="protein sequence ID" value="OGZ68771.1"/>
    <property type="molecule type" value="Genomic_DNA"/>
</dbReference>
<evidence type="ECO:0008006" key="4">
    <source>
        <dbReference type="Google" id="ProtNLM"/>
    </source>
</evidence>
<evidence type="ECO:0000313" key="2">
    <source>
        <dbReference type="EMBL" id="OGZ68771.1"/>
    </source>
</evidence>
<organism evidence="2 3">
    <name type="scientific">Candidatus Staskawiczbacteria bacterium RIFCSPHIGHO2_02_FULL_42_22</name>
    <dbReference type="NCBI Taxonomy" id="1802207"/>
    <lineage>
        <taxon>Bacteria</taxon>
        <taxon>Candidatus Staskawicziibacteriota</taxon>
    </lineage>
</organism>
<comment type="caution">
    <text evidence="2">The sequence shown here is derived from an EMBL/GenBank/DDBJ whole genome shotgun (WGS) entry which is preliminary data.</text>
</comment>
<keyword evidence="1" id="KW-1133">Transmembrane helix</keyword>
<sequence length="286" mass="30984">MEQENKTTHTIEVAPSLETTHTLDLSDKLYKVMLGLIALAVVFGAGELLYQFRSLPQNMPREIMVSGEGKAYAKPDVAMVNFGVTTEAKKSQDAVNQNNEKMNTVIKAIKDLGVVDQDIQTTLYNLTPMYDYPGVALPMDSGRGEGASFPVYGSGSRVLTGYLLEQQVSVKIRNFDSINAIIDQATAKGATNVGSLWFTIDNPEKVQAEARAMAIAKAKEKLQNMAKASGLSVGKLVNISEGYNNYPQPMYAEGFGGAKDSTSVAPQIEAGQQEVNATVTLTYQIR</sequence>
<dbReference type="PANTHER" id="PTHR34387">
    <property type="entry name" value="SLR1258 PROTEIN"/>
    <property type="match status" value="1"/>
</dbReference>
<gene>
    <name evidence="2" type="ORF">A3D44_02125</name>
</gene>
<dbReference type="InterPro" id="IPR007497">
    <property type="entry name" value="SIMPL/DUF541"/>
</dbReference>
<reference evidence="2 3" key="1">
    <citation type="journal article" date="2016" name="Nat. Commun.">
        <title>Thousands of microbial genomes shed light on interconnected biogeochemical processes in an aquifer system.</title>
        <authorList>
            <person name="Anantharaman K."/>
            <person name="Brown C.T."/>
            <person name="Hug L.A."/>
            <person name="Sharon I."/>
            <person name="Castelle C.J."/>
            <person name="Probst A.J."/>
            <person name="Thomas B.C."/>
            <person name="Singh A."/>
            <person name="Wilkins M.J."/>
            <person name="Karaoz U."/>
            <person name="Brodie E.L."/>
            <person name="Williams K.H."/>
            <person name="Hubbard S.S."/>
            <person name="Banfield J.F."/>
        </authorList>
    </citation>
    <scope>NUCLEOTIDE SEQUENCE [LARGE SCALE GENOMIC DNA]</scope>
</reference>
<evidence type="ECO:0000256" key="1">
    <source>
        <dbReference type="SAM" id="Phobius"/>
    </source>
</evidence>
<dbReference type="Proteomes" id="UP000178820">
    <property type="component" value="Unassembled WGS sequence"/>
</dbReference>
<dbReference type="GO" id="GO:0006974">
    <property type="term" value="P:DNA damage response"/>
    <property type="evidence" value="ECO:0007669"/>
    <property type="project" value="TreeGrafter"/>
</dbReference>
<keyword evidence="1" id="KW-0472">Membrane</keyword>
<dbReference type="STRING" id="1802207.A3D44_02125"/>